<reference evidence="8 9" key="1">
    <citation type="submission" date="2024-01" db="EMBL/GenBank/DDBJ databases">
        <title>Genome mining of biosynthetic gene clusters to explore secondary metabolites of Streptomyces sp.</title>
        <authorList>
            <person name="Baig A."/>
            <person name="Ajitkumar Shintre N."/>
            <person name="Kumar H."/>
            <person name="Anbarasu A."/>
            <person name="Ramaiah S."/>
        </authorList>
    </citation>
    <scope>NUCLEOTIDE SEQUENCE [LARGE SCALE GENOMIC DNA]</scope>
    <source>
        <strain evidence="8 9">A03</strain>
    </source>
</reference>
<comment type="similarity">
    <text evidence="2">Belongs to the urea transporter family.</text>
</comment>
<evidence type="ECO:0000256" key="5">
    <source>
        <dbReference type="ARBA" id="ARBA00022989"/>
    </source>
</evidence>
<evidence type="ECO:0000256" key="1">
    <source>
        <dbReference type="ARBA" id="ARBA00004651"/>
    </source>
</evidence>
<dbReference type="RefSeq" id="WP_376719230.1">
    <property type="nucleotide sequence ID" value="NZ_JAYMRR010000010.1"/>
</dbReference>
<keyword evidence="9" id="KW-1185">Reference proteome</keyword>
<evidence type="ECO:0000313" key="8">
    <source>
        <dbReference type="EMBL" id="MFB8751006.1"/>
    </source>
</evidence>
<proteinExistence type="inferred from homology"/>
<sequence>MERSVRARWAWRPAHAPDVFTRVLRALGQVVFQANPWTGGILVVALGTADWRYAAYAVGGAALGAVTARGLGVPSDRREAGPESFNSALLALCLAVLLDPGRPATALLTAAGCLVVTVGTAAAVRLLSVWNLPPLTLPYCLVAVSVTVAAPAFRRVWPHDGSLAALPGAASGRSALHAGDVARAFLHNVSQILFLELWHVGALLLAAVFLAGRTAGLVACAGSLTGIATAWALGAPAERIADGTLGYNAVLVALALCGAFLPATPATLPYALLGAAASTALTPAVAALLAPSGGHVFTWPFVLTTLGFLAAARSFPRLTATEPGARAVRPGRASSVRQR</sequence>
<dbReference type="PANTHER" id="PTHR10464">
    <property type="entry name" value="UREA TRANSPORTER"/>
    <property type="match status" value="1"/>
</dbReference>
<evidence type="ECO:0000256" key="6">
    <source>
        <dbReference type="ARBA" id="ARBA00023136"/>
    </source>
</evidence>
<dbReference type="Gene3D" id="1.10.3430.10">
    <property type="entry name" value="Ammonium transporter AmtB like domains"/>
    <property type="match status" value="1"/>
</dbReference>
<dbReference type="InterPro" id="IPR029020">
    <property type="entry name" value="Ammonium/urea_transptr"/>
</dbReference>
<keyword evidence="6 7" id="KW-0472">Membrane</keyword>
<dbReference type="Pfam" id="PF03253">
    <property type="entry name" value="UT"/>
    <property type="match status" value="1"/>
</dbReference>
<accession>A0ABV5DE65</accession>
<feature type="transmembrane region" description="Helical" evidence="7">
    <location>
        <begin position="296"/>
        <end position="316"/>
    </location>
</feature>
<evidence type="ECO:0000256" key="3">
    <source>
        <dbReference type="ARBA" id="ARBA00022475"/>
    </source>
</evidence>
<comment type="subcellular location">
    <subcellularLocation>
        <location evidence="1">Cell membrane</location>
        <topology evidence="1">Multi-pass membrane protein</topology>
    </subcellularLocation>
</comment>
<evidence type="ECO:0000256" key="2">
    <source>
        <dbReference type="ARBA" id="ARBA00005914"/>
    </source>
</evidence>
<evidence type="ECO:0000313" key="9">
    <source>
        <dbReference type="Proteomes" id="UP001585018"/>
    </source>
</evidence>
<keyword evidence="5 7" id="KW-1133">Transmembrane helix</keyword>
<feature type="transmembrane region" description="Helical" evidence="7">
    <location>
        <begin position="245"/>
        <end position="263"/>
    </location>
</feature>
<feature type="transmembrane region" description="Helical" evidence="7">
    <location>
        <begin position="192"/>
        <end position="210"/>
    </location>
</feature>
<evidence type="ECO:0000256" key="7">
    <source>
        <dbReference type="SAM" id="Phobius"/>
    </source>
</evidence>
<feature type="transmembrane region" description="Helical" evidence="7">
    <location>
        <begin position="215"/>
        <end position="233"/>
    </location>
</feature>
<protein>
    <submittedName>
        <fullName evidence="8">Urea transporter</fullName>
    </submittedName>
</protein>
<dbReference type="EMBL" id="JAYMRR010000010">
    <property type="protein sequence ID" value="MFB8751006.1"/>
    <property type="molecule type" value="Genomic_DNA"/>
</dbReference>
<dbReference type="Proteomes" id="UP001585018">
    <property type="component" value="Unassembled WGS sequence"/>
</dbReference>
<dbReference type="PANTHER" id="PTHR10464:SF4">
    <property type="entry name" value="UREA TRANSPORTER"/>
    <property type="match status" value="1"/>
</dbReference>
<comment type="caution">
    <text evidence="8">The sequence shown here is derived from an EMBL/GenBank/DDBJ whole genome shotgun (WGS) entry which is preliminary data.</text>
</comment>
<gene>
    <name evidence="8" type="ORF">VSS30_19605</name>
</gene>
<organism evidence="8 9">
    <name type="scientific">Streptomyces parvulus</name>
    <dbReference type="NCBI Taxonomy" id="146923"/>
    <lineage>
        <taxon>Bacteria</taxon>
        <taxon>Bacillati</taxon>
        <taxon>Actinomycetota</taxon>
        <taxon>Actinomycetes</taxon>
        <taxon>Kitasatosporales</taxon>
        <taxon>Streptomycetaceae</taxon>
        <taxon>Streptomyces</taxon>
    </lineage>
</organism>
<evidence type="ECO:0000256" key="4">
    <source>
        <dbReference type="ARBA" id="ARBA00022692"/>
    </source>
</evidence>
<keyword evidence="3" id="KW-1003">Cell membrane</keyword>
<dbReference type="InterPro" id="IPR004937">
    <property type="entry name" value="Urea_transporter"/>
</dbReference>
<name>A0ABV5DE65_9ACTN</name>
<keyword evidence="4 7" id="KW-0812">Transmembrane</keyword>